<proteinExistence type="predicted"/>
<organism evidence="2 3">
    <name type="scientific">Pseudomonas abyssi</name>
    <dbReference type="NCBI Taxonomy" id="170540"/>
    <lineage>
        <taxon>Bacteria</taxon>
        <taxon>Pseudomonadati</taxon>
        <taxon>Pseudomonadota</taxon>
        <taxon>Gammaproteobacteria</taxon>
        <taxon>Pseudomonadales</taxon>
        <taxon>Pseudomonadaceae</taxon>
        <taxon>Pseudomonas</taxon>
    </lineage>
</organism>
<dbReference type="Proteomes" id="UP000242313">
    <property type="component" value="Unassembled WGS sequence"/>
</dbReference>
<accession>A0A2A3MCK6</accession>
<protein>
    <recommendedName>
        <fullName evidence="1">DUF7079 domain-containing protein</fullName>
    </recommendedName>
</protein>
<feature type="domain" description="DUF7079" evidence="1">
    <location>
        <begin position="6"/>
        <end position="85"/>
    </location>
</feature>
<reference evidence="2 3" key="1">
    <citation type="submission" date="2017-09" db="EMBL/GenBank/DDBJ databases">
        <title>Pseudomonas abyssi sp. nov. isolated from Abyssopelagic Water.</title>
        <authorList>
            <person name="Wei Y."/>
        </authorList>
    </citation>
    <scope>NUCLEOTIDE SEQUENCE [LARGE SCALE GENOMIC DNA]</scope>
    <source>
        <strain evidence="2 3">MT5</strain>
    </source>
</reference>
<dbReference type="InterPro" id="IPR055507">
    <property type="entry name" value="DUF7079"/>
</dbReference>
<evidence type="ECO:0000313" key="2">
    <source>
        <dbReference type="EMBL" id="PBK02531.1"/>
    </source>
</evidence>
<sequence length="116" mass="13174">MPPVDERRLALWRALSELFLDTEPDDVTFDYIARVVRESGYLPMQVKQVLWAELFPVLAGNLRSVAGEWAGWSDDWLLAHIKPVTELAPLGGRGGVAREIRRCWQAVALRLPSDFE</sequence>
<comment type="caution">
    <text evidence="2">The sequence shown here is derived from an EMBL/GenBank/DDBJ whole genome shotgun (WGS) entry which is preliminary data.</text>
</comment>
<evidence type="ECO:0000259" key="1">
    <source>
        <dbReference type="Pfam" id="PF23296"/>
    </source>
</evidence>
<dbReference type="EMBL" id="NTMR01000038">
    <property type="protein sequence ID" value="PBK02531.1"/>
    <property type="molecule type" value="Genomic_DNA"/>
</dbReference>
<dbReference type="Pfam" id="PF23296">
    <property type="entry name" value="DUF7079"/>
    <property type="match status" value="1"/>
</dbReference>
<evidence type="ECO:0000313" key="3">
    <source>
        <dbReference type="Proteomes" id="UP000242313"/>
    </source>
</evidence>
<keyword evidence="3" id="KW-1185">Reference proteome</keyword>
<name>A0A2A3MCK6_9PSED</name>
<dbReference type="AlphaFoldDB" id="A0A2A3MCK6"/>
<gene>
    <name evidence="2" type="ORF">CNQ84_19365</name>
</gene>